<evidence type="ECO:0000313" key="5">
    <source>
        <dbReference type="EMBL" id="GAA2143714.1"/>
    </source>
</evidence>
<keyword evidence="6" id="KW-1185">Reference proteome</keyword>
<dbReference type="Gene3D" id="3.50.50.60">
    <property type="entry name" value="FAD/NAD(P)-binding domain"/>
    <property type="match status" value="1"/>
</dbReference>
<dbReference type="Pfam" id="PF01593">
    <property type="entry name" value="Amino_oxidase"/>
    <property type="match status" value="1"/>
</dbReference>
<evidence type="ECO:0000256" key="3">
    <source>
        <dbReference type="ARBA" id="ARBA00023002"/>
    </source>
</evidence>
<evidence type="ECO:0000256" key="1">
    <source>
        <dbReference type="ARBA" id="ARBA00001974"/>
    </source>
</evidence>
<comment type="caution">
    <text evidence="5">The sequence shown here is derived from an EMBL/GenBank/DDBJ whole genome shotgun (WGS) entry which is preliminary data.</text>
</comment>
<dbReference type="Proteomes" id="UP001501771">
    <property type="component" value="Unassembled WGS sequence"/>
</dbReference>
<dbReference type="InterPro" id="IPR002937">
    <property type="entry name" value="Amino_oxidase"/>
</dbReference>
<dbReference type="EMBL" id="BAAAQR010000004">
    <property type="protein sequence ID" value="GAA2143714.1"/>
    <property type="molecule type" value="Genomic_DNA"/>
</dbReference>
<dbReference type="RefSeq" id="WP_344149972.1">
    <property type="nucleotide sequence ID" value="NZ_BAAAQR010000004.1"/>
</dbReference>
<proteinExistence type="inferred from homology"/>
<sequence length="450" mass="48672">MSVIVVGAGLAGLTTARRLVAAGHEVVVLEARDRVGGRVRGGELAGHPVEVGGTWLGEGHAMMYTLVEELGLATFRTWNDAGSVLLELGGRQSRLAPHKGATPRLNPFALADLAQGLLRFERMATRVDLERPWATPGARRLDGQTFESWIRRNLRTSAGRAYFHTACEAVFAADACDLSLLHALFYARSNADFETLLAVDHGAQQDRVVGGSVRVAEGLAASLGDRVRLGAVVRSVRQGADEVAVELRDGSRLTGERLVVAIPPTLAGRLDYDPLLPSWRDQLTQKLPAGSVVKAFAAYPTPFWRGEGLNGQAATDRGPVKVTFDVSPPDAEVGMLLGFIEGGDARHWVRLSARDRRRSFLDSLVRYFGPAAGDPIDYLEQDWTAEEFSRGCYGAHFAPGVWTAYGEALRPPVGRIHWAGAEYAVHWNGYMEGAVRSGEATADEVLRALA</sequence>
<dbReference type="Gene3D" id="1.10.405.10">
    <property type="entry name" value="Guanine Nucleotide Dissociation Inhibitor, domain 1"/>
    <property type="match status" value="1"/>
</dbReference>
<comment type="similarity">
    <text evidence="2">Belongs to the flavin monoamine oxidase family.</text>
</comment>
<evidence type="ECO:0000259" key="4">
    <source>
        <dbReference type="Pfam" id="PF01593"/>
    </source>
</evidence>
<evidence type="ECO:0000313" key="6">
    <source>
        <dbReference type="Proteomes" id="UP001501771"/>
    </source>
</evidence>
<dbReference type="PANTHER" id="PTHR43563">
    <property type="entry name" value="AMINE OXIDASE"/>
    <property type="match status" value="1"/>
</dbReference>
<gene>
    <name evidence="5" type="ORF">GCM10009844_16430</name>
</gene>
<comment type="cofactor">
    <cofactor evidence="1">
        <name>FAD</name>
        <dbReference type="ChEBI" id="CHEBI:57692"/>
    </cofactor>
</comment>
<protein>
    <submittedName>
        <fullName evidence="5">Flavin monoamine oxidase family protein</fullName>
    </submittedName>
</protein>
<dbReference type="InterPro" id="IPR050703">
    <property type="entry name" value="Flavin_MAO"/>
</dbReference>
<dbReference type="SUPFAM" id="SSF51905">
    <property type="entry name" value="FAD/NAD(P)-binding domain"/>
    <property type="match status" value="1"/>
</dbReference>
<name>A0ABN2ZKR9_9ACTN</name>
<accession>A0ABN2ZKR9</accession>
<keyword evidence="3" id="KW-0560">Oxidoreductase</keyword>
<organism evidence="5 6">
    <name type="scientific">Nocardioides koreensis</name>
    <dbReference type="NCBI Taxonomy" id="433651"/>
    <lineage>
        <taxon>Bacteria</taxon>
        <taxon>Bacillati</taxon>
        <taxon>Actinomycetota</taxon>
        <taxon>Actinomycetes</taxon>
        <taxon>Propionibacteriales</taxon>
        <taxon>Nocardioidaceae</taxon>
        <taxon>Nocardioides</taxon>
    </lineage>
</organism>
<feature type="domain" description="Amine oxidase" evidence="4">
    <location>
        <begin position="10"/>
        <end position="446"/>
    </location>
</feature>
<dbReference type="InterPro" id="IPR036188">
    <property type="entry name" value="FAD/NAD-bd_sf"/>
</dbReference>
<dbReference type="Gene3D" id="3.90.660.10">
    <property type="match status" value="1"/>
</dbReference>
<dbReference type="PANTHER" id="PTHR43563:SF1">
    <property type="entry name" value="AMINE OXIDASE [FLAVIN-CONTAINING] B"/>
    <property type="match status" value="1"/>
</dbReference>
<evidence type="ECO:0000256" key="2">
    <source>
        <dbReference type="ARBA" id="ARBA00005995"/>
    </source>
</evidence>
<reference evidence="5 6" key="1">
    <citation type="journal article" date="2019" name="Int. J. Syst. Evol. Microbiol.">
        <title>The Global Catalogue of Microorganisms (GCM) 10K type strain sequencing project: providing services to taxonomists for standard genome sequencing and annotation.</title>
        <authorList>
            <consortium name="The Broad Institute Genomics Platform"/>
            <consortium name="The Broad Institute Genome Sequencing Center for Infectious Disease"/>
            <person name="Wu L."/>
            <person name="Ma J."/>
        </authorList>
    </citation>
    <scope>NUCLEOTIDE SEQUENCE [LARGE SCALE GENOMIC DNA]</scope>
    <source>
        <strain evidence="5 6">JCM 16022</strain>
    </source>
</reference>
<dbReference type="InterPro" id="IPR001613">
    <property type="entry name" value="Flavin_amine_oxidase"/>
</dbReference>
<dbReference type="SUPFAM" id="SSF54373">
    <property type="entry name" value="FAD-linked reductases, C-terminal domain"/>
    <property type="match status" value="1"/>
</dbReference>
<dbReference type="PRINTS" id="PR00757">
    <property type="entry name" value="AMINEOXDASEF"/>
</dbReference>